<dbReference type="GO" id="GO:0030163">
    <property type="term" value="P:protein catabolic process"/>
    <property type="evidence" value="ECO:0007669"/>
    <property type="project" value="TreeGrafter"/>
</dbReference>
<dbReference type="InterPro" id="IPR039703">
    <property type="entry name" value="Nta1"/>
</dbReference>
<dbReference type="AlphaFoldDB" id="A0A1F6G603"/>
<dbReference type="PANTHER" id="PTHR11750:SF26">
    <property type="entry name" value="PROTEIN N-TERMINAL AMIDASE"/>
    <property type="match status" value="1"/>
</dbReference>
<feature type="domain" description="CN hydrolase" evidence="1">
    <location>
        <begin position="2"/>
        <end position="239"/>
    </location>
</feature>
<accession>A0A1F6G603</accession>
<dbReference type="InterPro" id="IPR036526">
    <property type="entry name" value="C-N_Hydrolase_sf"/>
</dbReference>
<protein>
    <recommendedName>
        <fullName evidence="1">CN hydrolase domain-containing protein</fullName>
    </recommendedName>
</protein>
<reference evidence="2 3" key="1">
    <citation type="journal article" date="2016" name="Nat. Commun.">
        <title>Thousands of microbial genomes shed light on interconnected biogeochemical processes in an aquifer system.</title>
        <authorList>
            <person name="Anantharaman K."/>
            <person name="Brown C.T."/>
            <person name="Hug L.A."/>
            <person name="Sharon I."/>
            <person name="Castelle C.J."/>
            <person name="Probst A.J."/>
            <person name="Thomas B.C."/>
            <person name="Singh A."/>
            <person name="Wilkins M.J."/>
            <person name="Karaoz U."/>
            <person name="Brodie E.L."/>
            <person name="Williams K.H."/>
            <person name="Hubbard S.S."/>
            <person name="Banfield J.F."/>
        </authorList>
    </citation>
    <scope>NUCLEOTIDE SEQUENCE [LARGE SCALE GENOMIC DNA]</scope>
</reference>
<dbReference type="EMBL" id="MFNE01000047">
    <property type="protein sequence ID" value="OGG93540.1"/>
    <property type="molecule type" value="Genomic_DNA"/>
</dbReference>
<dbReference type="Pfam" id="PF00795">
    <property type="entry name" value="CN_hydrolase"/>
    <property type="match status" value="1"/>
</dbReference>
<dbReference type="InterPro" id="IPR003010">
    <property type="entry name" value="C-N_Hydrolase"/>
</dbReference>
<evidence type="ECO:0000259" key="1">
    <source>
        <dbReference type="PROSITE" id="PS50263"/>
    </source>
</evidence>
<gene>
    <name evidence="2" type="ORF">A2527_11575</name>
</gene>
<dbReference type="GO" id="GO:0070773">
    <property type="term" value="F:protein-N-terminal glutamine amidohydrolase activity"/>
    <property type="evidence" value="ECO:0007669"/>
    <property type="project" value="InterPro"/>
</dbReference>
<proteinExistence type="predicted"/>
<dbReference type="Proteomes" id="UP000178449">
    <property type="component" value="Unassembled WGS sequence"/>
</dbReference>
<sequence length="239" mass="26559">MNKVAVIQFLPRPKDPTFNRAFLFEQLTLAAQAGARLVVAPEMIISGYLFYSPPEVAPFAEEAKGESFEFFAHACKKLGLYFVYGYPQLLAGQIFNSQNLIDPQGELLLNYQKRHLFEADRPWASPGIGPFATVQTELGRLGLGICMDLNFPDLVYNQRMHGCDILCLSMHWLEQGLDVHRYWLSRLLGFPGVTLIANAHGTQDQVGFAGCSCGFLGHNLLDSAPAEGDQLLLIDFETS</sequence>
<comment type="caution">
    <text evidence="2">The sequence shown here is derived from an EMBL/GenBank/DDBJ whole genome shotgun (WGS) entry which is preliminary data.</text>
</comment>
<dbReference type="CDD" id="cd07197">
    <property type="entry name" value="nitrilase"/>
    <property type="match status" value="1"/>
</dbReference>
<dbReference type="SUPFAM" id="SSF56317">
    <property type="entry name" value="Carbon-nitrogen hydrolase"/>
    <property type="match status" value="1"/>
</dbReference>
<evidence type="ECO:0000313" key="3">
    <source>
        <dbReference type="Proteomes" id="UP000178449"/>
    </source>
</evidence>
<name>A0A1F6G603_9PROT</name>
<dbReference type="Gene3D" id="3.60.110.10">
    <property type="entry name" value="Carbon-nitrogen hydrolase"/>
    <property type="match status" value="1"/>
</dbReference>
<dbReference type="STRING" id="1817772.A2527_11575"/>
<dbReference type="PROSITE" id="PS50263">
    <property type="entry name" value="CN_HYDROLASE"/>
    <property type="match status" value="1"/>
</dbReference>
<dbReference type="PANTHER" id="PTHR11750">
    <property type="entry name" value="PROTEIN N-TERMINAL AMIDASE"/>
    <property type="match status" value="1"/>
</dbReference>
<dbReference type="GO" id="GO:0008418">
    <property type="term" value="F:protein-N-terminal asparagine amidohydrolase activity"/>
    <property type="evidence" value="ECO:0007669"/>
    <property type="project" value="InterPro"/>
</dbReference>
<evidence type="ECO:0000313" key="2">
    <source>
        <dbReference type="EMBL" id="OGG93540.1"/>
    </source>
</evidence>
<organism evidence="2 3">
    <name type="scientific">Candidatus Lambdaproteobacteria bacterium RIFOXYD2_FULL_50_16</name>
    <dbReference type="NCBI Taxonomy" id="1817772"/>
    <lineage>
        <taxon>Bacteria</taxon>
        <taxon>Pseudomonadati</taxon>
        <taxon>Pseudomonadota</taxon>
        <taxon>Candidatus Lambdaproteobacteria</taxon>
    </lineage>
</organism>